<dbReference type="PANTHER" id="PTHR10681:SF128">
    <property type="entry name" value="THIOREDOXIN-DEPENDENT PEROXIDE REDUCTASE, MITOCHONDRIAL"/>
    <property type="match status" value="1"/>
</dbReference>
<evidence type="ECO:0000256" key="3">
    <source>
        <dbReference type="ARBA" id="ARBA00023002"/>
    </source>
</evidence>
<dbReference type="OrthoDB" id="10259030at2759"/>
<keyword evidence="4" id="KW-1015">Disulfide bond</keyword>
<evidence type="ECO:0000313" key="11">
    <source>
        <dbReference type="Proteomes" id="UP000001514"/>
    </source>
</evidence>
<accession>D8S2R2</accession>
<dbReference type="InterPro" id="IPR036249">
    <property type="entry name" value="Thioredoxin-like_sf"/>
</dbReference>
<dbReference type="EC" id="1.11.1.24" evidence="7"/>
<dbReference type="PANTHER" id="PTHR10681">
    <property type="entry name" value="THIOREDOXIN PEROXIDASE"/>
    <property type="match status" value="1"/>
</dbReference>
<dbReference type="GO" id="GO:0006979">
    <property type="term" value="P:response to oxidative stress"/>
    <property type="evidence" value="ECO:0000318"/>
    <property type="project" value="GO_Central"/>
</dbReference>
<evidence type="ECO:0000256" key="7">
    <source>
        <dbReference type="PIRNR" id="PIRNR000239"/>
    </source>
</evidence>
<dbReference type="EMBL" id="GL377599">
    <property type="protein sequence ID" value="EFJ21335.1"/>
    <property type="molecule type" value="Genomic_DNA"/>
</dbReference>
<dbReference type="AlphaFoldDB" id="D8S2R2"/>
<dbReference type="InParanoid" id="D8S2R2"/>
<keyword evidence="7" id="KW-0676">Redox-active center</keyword>
<evidence type="ECO:0000256" key="1">
    <source>
        <dbReference type="ARBA" id="ARBA00009796"/>
    </source>
</evidence>
<dbReference type="PIRSF" id="PIRSF000239">
    <property type="entry name" value="AHPC"/>
    <property type="match status" value="1"/>
</dbReference>
<comment type="catalytic activity">
    <reaction evidence="6 7">
        <text>a hydroperoxide + [thioredoxin]-dithiol = an alcohol + [thioredoxin]-disulfide + H2O</text>
        <dbReference type="Rhea" id="RHEA:62620"/>
        <dbReference type="Rhea" id="RHEA-COMP:10698"/>
        <dbReference type="Rhea" id="RHEA-COMP:10700"/>
        <dbReference type="ChEBI" id="CHEBI:15377"/>
        <dbReference type="ChEBI" id="CHEBI:29950"/>
        <dbReference type="ChEBI" id="CHEBI:30879"/>
        <dbReference type="ChEBI" id="CHEBI:35924"/>
        <dbReference type="ChEBI" id="CHEBI:50058"/>
        <dbReference type="EC" id="1.11.1.24"/>
    </reaction>
</comment>
<dbReference type="Gene3D" id="3.40.30.10">
    <property type="entry name" value="Glutaredoxin"/>
    <property type="match status" value="1"/>
</dbReference>
<dbReference type="InterPro" id="IPR019479">
    <property type="entry name" value="Peroxiredoxin_C"/>
</dbReference>
<dbReference type="HOGENOM" id="CLU_042529_21_1_1"/>
<evidence type="ECO:0000256" key="6">
    <source>
        <dbReference type="ARBA" id="ARBA00049091"/>
    </source>
</evidence>
<keyword evidence="3 7" id="KW-0560">Oxidoreductase</keyword>
<evidence type="ECO:0000256" key="5">
    <source>
        <dbReference type="ARBA" id="ARBA00045169"/>
    </source>
</evidence>
<dbReference type="Gramene" id="EFJ21335">
    <property type="protein sequence ID" value="EFJ21335"/>
    <property type="gene ID" value="SELMODRAFT_106720"/>
</dbReference>
<evidence type="ECO:0000256" key="4">
    <source>
        <dbReference type="ARBA" id="ARBA00023157"/>
    </source>
</evidence>
<evidence type="ECO:0000313" key="10">
    <source>
        <dbReference type="EMBL" id="EFJ21335.1"/>
    </source>
</evidence>
<evidence type="ECO:0000256" key="2">
    <source>
        <dbReference type="ARBA" id="ARBA00022862"/>
    </source>
</evidence>
<dbReference type="InterPro" id="IPR000866">
    <property type="entry name" value="AhpC/TSA"/>
</dbReference>
<dbReference type="PROSITE" id="PS51352">
    <property type="entry name" value="THIOREDOXIN_2"/>
    <property type="match status" value="1"/>
</dbReference>
<gene>
    <name evidence="10" type="ORF">SELMODRAFT_106720</name>
</gene>
<dbReference type="Pfam" id="PF00578">
    <property type="entry name" value="AhpC-TSA"/>
    <property type="match status" value="1"/>
</dbReference>
<dbReference type="CDD" id="cd03015">
    <property type="entry name" value="PRX_Typ2cys"/>
    <property type="match status" value="1"/>
</dbReference>
<sequence length="212" mass="23924">MVELFLFFQTIDFNLHKYQIDRPLVGSMAPNFEAEAVHHQEFIKVKLSNYIGKKFVVLFFYPLNFTFVCPTELTAFSDRYGEFQKLDTEVLAVSSDSVFSHLAWIQTDRKSGGLGELNYPVVSDLTKAITKAYRVLLPDQGISLRGLFIIDKEGIVQHATINNLAVGRNVDEALRLVQAVQYVKVHPDELCPAGWQPGEHGIKPDPKHFAAV</sequence>
<dbReference type="GO" id="GO:0042744">
    <property type="term" value="P:hydrogen peroxide catabolic process"/>
    <property type="evidence" value="ECO:0000318"/>
    <property type="project" value="GO_Central"/>
</dbReference>
<proteinExistence type="inferred from homology"/>
<reference evidence="10 11" key="1">
    <citation type="journal article" date="2011" name="Science">
        <title>The Selaginella genome identifies genetic changes associated with the evolution of vascular plants.</title>
        <authorList>
            <person name="Banks J.A."/>
            <person name="Nishiyama T."/>
            <person name="Hasebe M."/>
            <person name="Bowman J.L."/>
            <person name="Gribskov M."/>
            <person name="dePamphilis C."/>
            <person name="Albert V.A."/>
            <person name="Aono N."/>
            <person name="Aoyama T."/>
            <person name="Ambrose B.A."/>
            <person name="Ashton N.W."/>
            <person name="Axtell M.J."/>
            <person name="Barker E."/>
            <person name="Barker M.S."/>
            <person name="Bennetzen J.L."/>
            <person name="Bonawitz N.D."/>
            <person name="Chapple C."/>
            <person name="Cheng C."/>
            <person name="Correa L.G."/>
            <person name="Dacre M."/>
            <person name="DeBarry J."/>
            <person name="Dreyer I."/>
            <person name="Elias M."/>
            <person name="Engstrom E.M."/>
            <person name="Estelle M."/>
            <person name="Feng L."/>
            <person name="Finet C."/>
            <person name="Floyd S.K."/>
            <person name="Frommer W.B."/>
            <person name="Fujita T."/>
            <person name="Gramzow L."/>
            <person name="Gutensohn M."/>
            <person name="Harholt J."/>
            <person name="Hattori M."/>
            <person name="Heyl A."/>
            <person name="Hirai T."/>
            <person name="Hiwatashi Y."/>
            <person name="Ishikawa M."/>
            <person name="Iwata M."/>
            <person name="Karol K.G."/>
            <person name="Koehler B."/>
            <person name="Kolukisaoglu U."/>
            <person name="Kubo M."/>
            <person name="Kurata T."/>
            <person name="Lalonde S."/>
            <person name="Li K."/>
            <person name="Li Y."/>
            <person name="Litt A."/>
            <person name="Lyons E."/>
            <person name="Manning G."/>
            <person name="Maruyama T."/>
            <person name="Michael T.P."/>
            <person name="Mikami K."/>
            <person name="Miyazaki S."/>
            <person name="Morinaga S."/>
            <person name="Murata T."/>
            <person name="Mueller-Roeber B."/>
            <person name="Nelson D.R."/>
            <person name="Obara M."/>
            <person name="Oguri Y."/>
            <person name="Olmstead R.G."/>
            <person name="Onodera N."/>
            <person name="Petersen B.L."/>
            <person name="Pils B."/>
            <person name="Prigge M."/>
            <person name="Rensing S.A."/>
            <person name="Riano-Pachon D.M."/>
            <person name="Roberts A.W."/>
            <person name="Sato Y."/>
            <person name="Scheller H.V."/>
            <person name="Schulz B."/>
            <person name="Schulz C."/>
            <person name="Shakirov E.V."/>
            <person name="Shibagaki N."/>
            <person name="Shinohara N."/>
            <person name="Shippen D.E."/>
            <person name="Soerensen I."/>
            <person name="Sotooka R."/>
            <person name="Sugimoto N."/>
            <person name="Sugita M."/>
            <person name="Sumikawa N."/>
            <person name="Tanurdzic M."/>
            <person name="Theissen G."/>
            <person name="Ulvskov P."/>
            <person name="Wakazuki S."/>
            <person name="Weng J.K."/>
            <person name="Willats W.W."/>
            <person name="Wipf D."/>
            <person name="Wolf P.G."/>
            <person name="Yang L."/>
            <person name="Zimmer A.D."/>
            <person name="Zhu Q."/>
            <person name="Mitros T."/>
            <person name="Hellsten U."/>
            <person name="Loque D."/>
            <person name="Otillar R."/>
            <person name="Salamov A."/>
            <person name="Schmutz J."/>
            <person name="Shapiro H."/>
            <person name="Lindquist E."/>
            <person name="Lucas S."/>
            <person name="Rokhsar D."/>
            <person name="Grigoriev I.V."/>
        </authorList>
    </citation>
    <scope>NUCLEOTIDE SEQUENCE [LARGE SCALE GENOMIC DNA]</scope>
</reference>
<keyword evidence="7" id="KW-0575">Peroxidase</keyword>
<feature type="domain" description="Thioredoxin" evidence="9">
    <location>
        <begin position="23"/>
        <end position="182"/>
    </location>
</feature>
<organism evidence="11">
    <name type="scientific">Selaginella moellendorffii</name>
    <name type="common">Spikemoss</name>
    <dbReference type="NCBI Taxonomy" id="88036"/>
    <lineage>
        <taxon>Eukaryota</taxon>
        <taxon>Viridiplantae</taxon>
        <taxon>Streptophyta</taxon>
        <taxon>Embryophyta</taxon>
        <taxon>Tracheophyta</taxon>
        <taxon>Lycopodiopsida</taxon>
        <taxon>Selaginellales</taxon>
        <taxon>Selaginellaceae</taxon>
        <taxon>Selaginella</taxon>
    </lineage>
</organism>
<dbReference type="InterPro" id="IPR013766">
    <property type="entry name" value="Thioredoxin_domain"/>
</dbReference>
<name>D8S2R2_SELML</name>
<dbReference type="STRING" id="88036.D8S2R2"/>
<keyword evidence="2 7" id="KW-0049">Antioxidant</keyword>
<comment type="similarity">
    <text evidence="1">Belongs to the peroxiredoxin family. AhpC/Prx1 subfamily.</text>
</comment>
<dbReference type="GO" id="GO:0008379">
    <property type="term" value="F:thioredoxin peroxidase activity"/>
    <property type="evidence" value="ECO:0000318"/>
    <property type="project" value="GO_Central"/>
</dbReference>
<dbReference type="InterPro" id="IPR050217">
    <property type="entry name" value="Peroxiredoxin"/>
</dbReference>
<feature type="active site" description="Cysteine sulfenic acid (-SOH) intermediate; for peroxidase activity" evidence="8">
    <location>
        <position position="69"/>
    </location>
</feature>
<evidence type="ECO:0000256" key="8">
    <source>
        <dbReference type="PIRSR" id="PIRSR000239-1"/>
    </source>
</evidence>
<dbReference type="OMA" id="YSHHAWC"/>
<dbReference type="Pfam" id="PF10417">
    <property type="entry name" value="1-cysPrx_C"/>
    <property type="match status" value="1"/>
</dbReference>
<dbReference type="FunFam" id="3.40.30.10:FF:000063">
    <property type="entry name" value="2-Cys peroxiredoxin BAS1, chloroplastic"/>
    <property type="match status" value="1"/>
</dbReference>
<dbReference type="eggNOG" id="KOG0852">
    <property type="taxonomic scope" value="Eukaryota"/>
</dbReference>
<dbReference type="Proteomes" id="UP000001514">
    <property type="component" value="Unassembled WGS sequence"/>
</dbReference>
<dbReference type="InterPro" id="IPR024706">
    <property type="entry name" value="Peroxiredoxin_AhpC-typ"/>
</dbReference>
<dbReference type="GO" id="GO:0045454">
    <property type="term" value="P:cell redox homeostasis"/>
    <property type="evidence" value="ECO:0000318"/>
    <property type="project" value="GO_Central"/>
</dbReference>
<evidence type="ECO:0000259" key="9">
    <source>
        <dbReference type="PROSITE" id="PS51352"/>
    </source>
</evidence>
<keyword evidence="11" id="KW-1185">Reference proteome</keyword>
<protein>
    <recommendedName>
        <fullName evidence="7">Peroxiredoxin</fullName>
        <ecNumber evidence="7">1.11.1.24</ecNumber>
    </recommendedName>
</protein>
<comment type="function">
    <text evidence="5">Thiol-specific peroxidase that catalyzes the reduction of hydrogen peroxide and organic hydroperoxides to water and alcohols, respectively. Plays a role in cell protection against oxidative stress by detoxifying peroxides. May be an antioxidant enzyme particularly in the developing shoot and photosynthesizing leaf.</text>
</comment>
<dbReference type="SUPFAM" id="SSF52833">
    <property type="entry name" value="Thioredoxin-like"/>
    <property type="match status" value="1"/>
</dbReference>
<dbReference type="KEGG" id="smo:SELMODRAFT_106720"/>